<keyword evidence="2" id="KW-1185">Reference proteome</keyword>
<organism evidence="1 2">
    <name type="scientific">Salix purpurea</name>
    <name type="common">Purple osier willow</name>
    <dbReference type="NCBI Taxonomy" id="77065"/>
    <lineage>
        <taxon>Eukaryota</taxon>
        <taxon>Viridiplantae</taxon>
        <taxon>Streptophyta</taxon>
        <taxon>Embryophyta</taxon>
        <taxon>Tracheophyta</taxon>
        <taxon>Spermatophyta</taxon>
        <taxon>Magnoliopsida</taxon>
        <taxon>eudicotyledons</taxon>
        <taxon>Gunneridae</taxon>
        <taxon>Pentapetalae</taxon>
        <taxon>rosids</taxon>
        <taxon>fabids</taxon>
        <taxon>Malpighiales</taxon>
        <taxon>Salicaceae</taxon>
        <taxon>Saliceae</taxon>
        <taxon>Salix</taxon>
    </lineage>
</organism>
<evidence type="ECO:0000313" key="1">
    <source>
        <dbReference type="EMBL" id="KAJ6705645.1"/>
    </source>
</evidence>
<feature type="non-terminal residue" evidence="1">
    <location>
        <position position="50"/>
    </location>
</feature>
<evidence type="ECO:0000313" key="2">
    <source>
        <dbReference type="Proteomes" id="UP001151532"/>
    </source>
</evidence>
<reference evidence="1" key="2">
    <citation type="journal article" date="2023" name="Int. J. Mol. Sci.">
        <title>De Novo Assembly and Annotation of 11 Diverse Shrub Willow (Salix) Genomes Reveals Novel Gene Organization in Sex-Linked Regions.</title>
        <authorList>
            <person name="Hyden B."/>
            <person name="Feng K."/>
            <person name="Yates T.B."/>
            <person name="Jawdy S."/>
            <person name="Cereghino C."/>
            <person name="Smart L.B."/>
            <person name="Muchero W."/>
        </authorList>
    </citation>
    <scope>NUCLEOTIDE SEQUENCE</scope>
    <source>
        <tissue evidence="1">Shoot tip</tissue>
    </source>
</reference>
<proteinExistence type="predicted"/>
<dbReference type="OrthoDB" id="1269963at2759"/>
<name>A0A9Q0T9N7_SALPP</name>
<reference evidence="1" key="1">
    <citation type="submission" date="2022-11" db="EMBL/GenBank/DDBJ databases">
        <authorList>
            <person name="Hyden B.L."/>
            <person name="Feng K."/>
            <person name="Yates T."/>
            <person name="Jawdy S."/>
            <person name="Smart L.B."/>
            <person name="Muchero W."/>
        </authorList>
    </citation>
    <scope>NUCLEOTIDE SEQUENCE</scope>
    <source>
        <tissue evidence="1">Shoot tip</tissue>
    </source>
</reference>
<accession>A0A9Q0T9N7</accession>
<dbReference type="AlphaFoldDB" id="A0A9Q0T9N7"/>
<dbReference type="EMBL" id="JAPFFK010000016">
    <property type="protein sequence ID" value="KAJ6705645.1"/>
    <property type="molecule type" value="Genomic_DNA"/>
</dbReference>
<comment type="caution">
    <text evidence="1">The sequence shown here is derived from an EMBL/GenBank/DDBJ whole genome shotgun (WGS) entry which is preliminary data.</text>
</comment>
<dbReference type="Proteomes" id="UP001151532">
    <property type="component" value="Chromosome 3"/>
</dbReference>
<gene>
    <name evidence="1" type="ORF">OIU79_010346</name>
</gene>
<protein>
    <submittedName>
        <fullName evidence="1">Uncharacterized protein</fullName>
    </submittedName>
</protein>
<sequence length="50" mass="5127">MHAMEELQLYSTVSIGLRVAHGMDAMGLLCVLTAEGPARPTGGAAAIAML</sequence>